<proteinExistence type="inferred from homology"/>
<accession>A0A9W9A965</accession>
<evidence type="ECO:0000256" key="1">
    <source>
        <dbReference type="ARBA" id="ARBA00001968"/>
    </source>
</evidence>
<evidence type="ECO:0000256" key="4">
    <source>
        <dbReference type="ARBA" id="ARBA00044692"/>
    </source>
</evidence>
<evidence type="ECO:0000256" key="2">
    <source>
        <dbReference type="ARBA" id="ARBA00006562"/>
    </source>
</evidence>
<comment type="caution">
    <text evidence="8">The sequence shown here is derived from an EMBL/GenBank/DDBJ whole genome shotgun (WGS) entry which is preliminary data.</text>
</comment>
<keyword evidence="6" id="KW-0547">Nucleotide-binding</keyword>
<name>A0A9W9A965_9AGAR</name>
<dbReference type="GO" id="GO:0034353">
    <property type="term" value="F:mRNA 5'-diphosphatase activity"/>
    <property type="evidence" value="ECO:0007669"/>
    <property type="project" value="TreeGrafter"/>
</dbReference>
<comment type="catalytic activity">
    <reaction evidence="5">
        <text>a 5'-end NAD(+)-phospho-ribonucleoside in mRNA + H2O = a 5'-end phospho-ribonucleoside in mRNA + NAD(+) + H(+)</text>
        <dbReference type="Rhea" id="RHEA:60880"/>
        <dbReference type="Rhea" id="RHEA-COMP:15692"/>
        <dbReference type="Rhea" id="RHEA-COMP:15698"/>
        <dbReference type="ChEBI" id="CHEBI:15377"/>
        <dbReference type="ChEBI" id="CHEBI:15378"/>
        <dbReference type="ChEBI" id="CHEBI:57540"/>
        <dbReference type="ChEBI" id="CHEBI:138282"/>
        <dbReference type="ChEBI" id="CHEBI:144029"/>
    </reaction>
    <physiologicalReaction direction="left-to-right" evidence="5">
        <dbReference type="Rhea" id="RHEA:60881"/>
    </physiologicalReaction>
</comment>
<dbReference type="GO" id="GO:0000956">
    <property type="term" value="P:nuclear-transcribed mRNA catabolic process"/>
    <property type="evidence" value="ECO:0007669"/>
    <property type="project" value="TreeGrafter"/>
</dbReference>
<feature type="domain" description="RAI1-like" evidence="7">
    <location>
        <begin position="5"/>
        <end position="152"/>
    </location>
</feature>
<dbReference type="GO" id="GO:0046872">
    <property type="term" value="F:metal ion binding"/>
    <property type="evidence" value="ECO:0007669"/>
    <property type="project" value="UniProtKB-KW"/>
</dbReference>
<evidence type="ECO:0000256" key="3">
    <source>
        <dbReference type="ARBA" id="ARBA00044676"/>
    </source>
</evidence>
<comment type="catalytic activity">
    <reaction evidence="3">
        <text>a 5'-end (N(7)-methyl 5'-triphosphoguanosine)-ribonucleoside-ribonucleotide in mRNA + H2O = a (N(7)-methyl 5'-triphosphoguanosine)-nucleoside + a 5'-end phospho-ribonucleoside in mRNA + H(+)</text>
        <dbReference type="Rhea" id="RHEA:66928"/>
        <dbReference type="Rhea" id="RHEA-COMP:15692"/>
        <dbReference type="Rhea" id="RHEA-COMP:17313"/>
        <dbReference type="ChEBI" id="CHEBI:15377"/>
        <dbReference type="ChEBI" id="CHEBI:15378"/>
        <dbReference type="ChEBI" id="CHEBI:138282"/>
        <dbReference type="ChEBI" id="CHEBI:172876"/>
        <dbReference type="ChEBI" id="CHEBI:172877"/>
    </reaction>
    <physiologicalReaction direction="left-to-right" evidence="3">
        <dbReference type="Rhea" id="RHEA:66929"/>
    </physiologicalReaction>
</comment>
<dbReference type="OrthoDB" id="5853397at2759"/>
<dbReference type="GO" id="GO:0000166">
    <property type="term" value="F:nucleotide binding"/>
    <property type="evidence" value="ECO:0007669"/>
    <property type="project" value="UniProtKB-KW"/>
</dbReference>
<sequence>MPNYRKLLKFYFQSFLLGVPKIVVGFRTPSGQLTTTQSFQTIQIPRMLREKAGQGTNVMPWNPSLCLAWCHQFLTDLKRTLLTASQTSDNYDDPSIGGNSVKEENHSATSAVVWRVSFIPRKGARVVKLDRPAVAEVMNGEDRMGFIPRWYWNKIMSSTQTSYST</sequence>
<keyword evidence="9" id="KW-1185">Reference proteome</keyword>
<evidence type="ECO:0000313" key="8">
    <source>
        <dbReference type="EMBL" id="KAJ4477367.1"/>
    </source>
</evidence>
<organism evidence="8 9">
    <name type="scientific">Lentinula aciculospora</name>
    <dbReference type="NCBI Taxonomy" id="153920"/>
    <lineage>
        <taxon>Eukaryota</taxon>
        <taxon>Fungi</taxon>
        <taxon>Dikarya</taxon>
        <taxon>Basidiomycota</taxon>
        <taxon>Agaricomycotina</taxon>
        <taxon>Agaricomycetes</taxon>
        <taxon>Agaricomycetidae</taxon>
        <taxon>Agaricales</taxon>
        <taxon>Marasmiineae</taxon>
        <taxon>Omphalotaceae</taxon>
        <taxon>Lentinula</taxon>
    </lineage>
</organism>
<dbReference type="PANTHER" id="PTHR12395:SF9">
    <property type="entry name" value="DECAPPING AND EXORIBONUCLEASE PROTEIN"/>
    <property type="match status" value="1"/>
</dbReference>
<gene>
    <name evidence="8" type="ORF">J3R30DRAFT_211067</name>
</gene>
<keyword evidence="6" id="KW-0479">Metal-binding</keyword>
<dbReference type="InterPro" id="IPR013961">
    <property type="entry name" value="RAI1"/>
</dbReference>
<dbReference type="EC" id="3.6.1.-" evidence="6"/>
<keyword evidence="6" id="KW-0694">RNA-binding</keyword>
<dbReference type="GO" id="GO:0005634">
    <property type="term" value="C:nucleus"/>
    <property type="evidence" value="ECO:0007669"/>
    <property type="project" value="UniProtKB-SubCell"/>
</dbReference>
<dbReference type="EMBL" id="JAOTPV010000010">
    <property type="protein sequence ID" value="KAJ4477367.1"/>
    <property type="molecule type" value="Genomic_DNA"/>
</dbReference>
<dbReference type="GO" id="GO:0005829">
    <property type="term" value="C:cytosol"/>
    <property type="evidence" value="ECO:0007669"/>
    <property type="project" value="TreeGrafter"/>
</dbReference>
<comment type="subcellular location">
    <subcellularLocation>
        <location evidence="6">Nucleus</location>
    </subcellularLocation>
</comment>
<dbReference type="Proteomes" id="UP001150266">
    <property type="component" value="Unassembled WGS sequence"/>
</dbReference>
<reference evidence="8" key="1">
    <citation type="submission" date="2022-08" db="EMBL/GenBank/DDBJ databases">
        <title>A Global Phylogenomic Analysis of the Shiitake Genus Lentinula.</title>
        <authorList>
            <consortium name="DOE Joint Genome Institute"/>
            <person name="Sierra-Patev S."/>
            <person name="Min B."/>
            <person name="Naranjo-Ortiz M."/>
            <person name="Looney B."/>
            <person name="Konkel Z."/>
            <person name="Slot J.C."/>
            <person name="Sakamoto Y."/>
            <person name="Steenwyk J.L."/>
            <person name="Rokas A."/>
            <person name="Carro J."/>
            <person name="Camarero S."/>
            <person name="Ferreira P."/>
            <person name="Molpeceres G."/>
            <person name="Ruiz-Duenas F.J."/>
            <person name="Serrano A."/>
            <person name="Henrissat B."/>
            <person name="Drula E."/>
            <person name="Hughes K.W."/>
            <person name="Mata J.L."/>
            <person name="Ishikawa N.K."/>
            <person name="Vargas-Isla R."/>
            <person name="Ushijima S."/>
            <person name="Smith C.A."/>
            <person name="Ahrendt S."/>
            <person name="Andreopoulos W."/>
            <person name="He G."/>
            <person name="Labutti K."/>
            <person name="Lipzen A."/>
            <person name="Ng V."/>
            <person name="Riley R."/>
            <person name="Sandor L."/>
            <person name="Barry K."/>
            <person name="Martinez A.T."/>
            <person name="Xiao Y."/>
            <person name="Gibbons J.G."/>
            <person name="Terashima K."/>
            <person name="Grigoriev I.V."/>
            <person name="Hibbett D.S."/>
        </authorList>
    </citation>
    <scope>NUCLEOTIDE SEQUENCE</scope>
    <source>
        <strain evidence="8">JLM2183</strain>
    </source>
</reference>
<keyword evidence="6" id="KW-0540">Nuclease</keyword>
<dbReference type="Pfam" id="PF08652">
    <property type="entry name" value="RAI1"/>
    <property type="match status" value="1"/>
</dbReference>
<evidence type="ECO:0000256" key="5">
    <source>
        <dbReference type="ARBA" id="ARBA00048124"/>
    </source>
</evidence>
<evidence type="ECO:0000256" key="6">
    <source>
        <dbReference type="RuleBase" id="RU367113"/>
    </source>
</evidence>
<dbReference type="InterPro" id="IPR039039">
    <property type="entry name" value="RAI1-like_fam"/>
</dbReference>
<evidence type="ECO:0000259" key="7">
    <source>
        <dbReference type="Pfam" id="PF08652"/>
    </source>
</evidence>
<protein>
    <recommendedName>
        <fullName evidence="6">Decapping nuclease</fullName>
        <ecNumber evidence="6">3.6.1.-</ecNumber>
    </recommendedName>
</protein>
<keyword evidence="6" id="KW-0539">Nucleus</keyword>
<keyword evidence="6" id="KW-0378">Hydrolase</keyword>
<comment type="cofactor">
    <cofactor evidence="1 6">
        <name>a divalent metal cation</name>
        <dbReference type="ChEBI" id="CHEBI:60240"/>
    </cofactor>
</comment>
<comment type="function">
    <text evidence="6">Decapping enzyme for NAD-capped RNAs: specifically hydrolyzes the nicotinamide adenine dinucleotide (NAD) cap from a subset of RNAs by removing the entire NAD moiety from the 5'-end of an NAD-capped RNA.</text>
</comment>
<dbReference type="PANTHER" id="PTHR12395">
    <property type="entry name" value="DOM-3 RELATED"/>
    <property type="match status" value="1"/>
</dbReference>
<comment type="catalytic activity">
    <reaction evidence="4">
        <text>a 5'-end triphospho-ribonucleoside in mRNA + H2O = a 5'-end phospho-ribonucleoside in mRNA + diphosphate + H(+)</text>
        <dbReference type="Rhea" id="RHEA:78683"/>
        <dbReference type="Rhea" id="RHEA-COMP:15692"/>
        <dbReference type="Rhea" id="RHEA-COMP:17164"/>
        <dbReference type="ChEBI" id="CHEBI:15377"/>
        <dbReference type="ChEBI" id="CHEBI:15378"/>
        <dbReference type="ChEBI" id="CHEBI:33019"/>
        <dbReference type="ChEBI" id="CHEBI:138282"/>
        <dbReference type="ChEBI" id="CHEBI:167618"/>
    </reaction>
    <physiologicalReaction direction="left-to-right" evidence="4">
        <dbReference type="Rhea" id="RHEA:78684"/>
    </physiologicalReaction>
</comment>
<dbReference type="GO" id="GO:0004518">
    <property type="term" value="F:nuclease activity"/>
    <property type="evidence" value="ECO:0007669"/>
    <property type="project" value="UniProtKB-KW"/>
</dbReference>
<comment type="similarity">
    <text evidence="2 6">Belongs to the DXO/Dom3Z family.</text>
</comment>
<dbReference type="GO" id="GO:0003723">
    <property type="term" value="F:RNA binding"/>
    <property type="evidence" value="ECO:0007669"/>
    <property type="project" value="UniProtKB-KW"/>
</dbReference>
<dbReference type="AlphaFoldDB" id="A0A9W9A965"/>
<evidence type="ECO:0000313" key="9">
    <source>
        <dbReference type="Proteomes" id="UP001150266"/>
    </source>
</evidence>
<dbReference type="GO" id="GO:0110155">
    <property type="term" value="P:NAD-cap decapping"/>
    <property type="evidence" value="ECO:0007669"/>
    <property type="project" value="TreeGrafter"/>
</dbReference>